<proteinExistence type="predicted"/>
<evidence type="ECO:0000313" key="2">
    <source>
        <dbReference type="Proteomes" id="UP000249493"/>
    </source>
</evidence>
<organism evidence="1 2">
    <name type="scientific">Pseudomonas fluorescens</name>
    <dbReference type="NCBI Taxonomy" id="294"/>
    <lineage>
        <taxon>Bacteria</taxon>
        <taxon>Pseudomonadati</taxon>
        <taxon>Pseudomonadota</taxon>
        <taxon>Gammaproteobacteria</taxon>
        <taxon>Pseudomonadales</taxon>
        <taxon>Pseudomonadaceae</taxon>
        <taxon>Pseudomonas</taxon>
    </lineage>
</organism>
<dbReference type="Pfam" id="PF20131">
    <property type="entry name" value="MC3"/>
    <property type="match status" value="1"/>
</dbReference>
<dbReference type="Proteomes" id="UP000249493">
    <property type="component" value="Unassembled WGS sequence"/>
</dbReference>
<accession>A0A327MV53</accession>
<protein>
    <submittedName>
        <fullName evidence="1">Uncharacterized protein</fullName>
    </submittedName>
</protein>
<sequence length="154" mass="17110">MNMSEKSILTWSGYNNSGIAAVAIGMTLNHSHCLSLSKALLIMPFVMHTPTIKYLANGNTRSREISSLSAVRPDFVHNFNQRYHASLTHTINGLQILHELGLISYDGNISQTKIFEASPALGKRSELISNASKEISHLLKSSEEELYLNLRVQL</sequence>
<name>A0A327MV53_PSEFL</name>
<gene>
    <name evidence="1" type="ORF">DOZ80_22710</name>
</gene>
<dbReference type="EMBL" id="QLIN01000011">
    <property type="protein sequence ID" value="RAI66279.1"/>
    <property type="molecule type" value="Genomic_DNA"/>
</dbReference>
<dbReference type="InterPro" id="IPR045390">
    <property type="entry name" value="ABC-3C_MC3"/>
</dbReference>
<reference evidence="1 2" key="1">
    <citation type="submission" date="2018-06" db="EMBL/GenBank/DDBJ databases">
        <authorList>
            <person name="Zhirakovskaya E."/>
        </authorList>
    </citation>
    <scope>NUCLEOTIDE SEQUENCE [LARGE SCALE GENOMIC DNA]</scope>
    <source>
        <strain evidence="1 2">LY3</strain>
    </source>
</reference>
<dbReference type="AlphaFoldDB" id="A0A327MV53"/>
<comment type="caution">
    <text evidence="1">The sequence shown here is derived from an EMBL/GenBank/DDBJ whole genome shotgun (WGS) entry which is preliminary data.</text>
</comment>
<evidence type="ECO:0000313" key="1">
    <source>
        <dbReference type="EMBL" id="RAI66279.1"/>
    </source>
</evidence>